<dbReference type="PROSITE" id="PS50053">
    <property type="entry name" value="UBIQUITIN_2"/>
    <property type="match status" value="1"/>
</dbReference>
<keyword evidence="2" id="KW-0539">Nucleus</keyword>
<feature type="compositionally biased region" description="Low complexity" evidence="3">
    <location>
        <begin position="165"/>
        <end position="179"/>
    </location>
</feature>
<dbReference type="PANTHER" id="PTHR23010:SF1">
    <property type="entry name" value="MIDNOLIN"/>
    <property type="match status" value="1"/>
</dbReference>
<evidence type="ECO:0000256" key="1">
    <source>
        <dbReference type="ARBA" id="ARBA00004123"/>
    </source>
</evidence>
<comment type="subcellular location">
    <subcellularLocation>
        <location evidence="1">Nucleus</location>
    </subcellularLocation>
</comment>
<feature type="compositionally biased region" description="Low complexity" evidence="3">
    <location>
        <begin position="364"/>
        <end position="396"/>
    </location>
</feature>
<dbReference type="GO" id="GO:0005634">
    <property type="term" value="C:nucleus"/>
    <property type="evidence" value="ECO:0007669"/>
    <property type="project" value="UniProtKB-SubCell"/>
</dbReference>
<reference evidence="5" key="1">
    <citation type="submission" date="2022-07" db="EMBL/GenBank/DDBJ databases">
        <authorList>
            <person name="Trinca V."/>
            <person name="Uliana J.V.C."/>
            <person name="Torres T.T."/>
            <person name="Ward R.J."/>
            <person name="Monesi N."/>
        </authorList>
    </citation>
    <scope>NUCLEOTIDE SEQUENCE</scope>
    <source>
        <strain evidence="5">HSMRA1968</strain>
        <tissue evidence="5">Whole embryos</tissue>
    </source>
</reference>
<protein>
    <submittedName>
        <fullName evidence="5">Midnolin like</fullName>
    </submittedName>
</protein>
<organism evidence="5 6">
    <name type="scientific">Pseudolycoriella hygida</name>
    <dbReference type="NCBI Taxonomy" id="35572"/>
    <lineage>
        <taxon>Eukaryota</taxon>
        <taxon>Metazoa</taxon>
        <taxon>Ecdysozoa</taxon>
        <taxon>Arthropoda</taxon>
        <taxon>Hexapoda</taxon>
        <taxon>Insecta</taxon>
        <taxon>Pterygota</taxon>
        <taxon>Neoptera</taxon>
        <taxon>Endopterygota</taxon>
        <taxon>Diptera</taxon>
        <taxon>Nematocera</taxon>
        <taxon>Sciaroidea</taxon>
        <taxon>Sciaridae</taxon>
        <taxon>Pseudolycoriella</taxon>
    </lineage>
</organism>
<dbReference type="InterPro" id="IPR000626">
    <property type="entry name" value="Ubiquitin-like_dom"/>
</dbReference>
<evidence type="ECO:0000259" key="4">
    <source>
        <dbReference type="PROSITE" id="PS50053"/>
    </source>
</evidence>
<feature type="domain" description="Ubiquitin-like" evidence="4">
    <location>
        <begin position="28"/>
        <end position="102"/>
    </location>
</feature>
<evidence type="ECO:0000256" key="2">
    <source>
        <dbReference type="ARBA" id="ARBA00023242"/>
    </source>
</evidence>
<evidence type="ECO:0000313" key="5">
    <source>
        <dbReference type="EMBL" id="KAJ6637599.1"/>
    </source>
</evidence>
<dbReference type="Pfam" id="PF00240">
    <property type="entry name" value="ubiquitin"/>
    <property type="match status" value="1"/>
</dbReference>
<feature type="region of interest" description="Disordered" evidence="3">
    <location>
        <begin position="778"/>
        <end position="797"/>
    </location>
</feature>
<dbReference type="AlphaFoldDB" id="A0A9Q0MUZ9"/>
<feature type="compositionally biased region" description="Low complexity" evidence="3">
    <location>
        <begin position="438"/>
        <end position="451"/>
    </location>
</feature>
<feature type="region of interest" description="Disordered" evidence="3">
    <location>
        <begin position="251"/>
        <end position="285"/>
    </location>
</feature>
<keyword evidence="6" id="KW-1185">Reference proteome</keyword>
<proteinExistence type="predicted"/>
<dbReference type="SUPFAM" id="SSF54236">
    <property type="entry name" value="Ubiquitin-like"/>
    <property type="match status" value="1"/>
</dbReference>
<dbReference type="PANTHER" id="PTHR23010">
    <property type="entry name" value="MIDNOLIN"/>
    <property type="match status" value="1"/>
</dbReference>
<dbReference type="InterPro" id="IPR029071">
    <property type="entry name" value="Ubiquitin-like_domsf"/>
</dbReference>
<dbReference type="InterPro" id="IPR039336">
    <property type="entry name" value="Midnolin"/>
</dbReference>
<dbReference type="Gene3D" id="3.10.20.90">
    <property type="entry name" value="Phosphatidylinositol 3-kinase Catalytic Subunit, Chain A, domain 1"/>
    <property type="match status" value="1"/>
</dbReference>
<evidence type="ECO:0000256" key="3">
    <source>
        <dbReference type="SAM" id="MobiDB-lite"/>
    </source>
</evidence>
<comment type="caution">
    <text evidence="5">The sequence shown here is derived from an EMBL/GenBank/DDBJ whole genome shotgun (WGS) entry which is preliminary data.</text>
</comment>
<dbReference type="SMART" id="SM00213">
    <property type="entry name" value="UBQ"/>
    <property type="match status" value="1"/>
</dbReference>
<dbReference type="OrthoDB" id="1916003at2759"/>
<feature type="compositionally biased region" description="Low complexity" evidence="3">
    <location>
        <begin position="209"/>
        <end position="223"/>
    </location>
</feature>
<feature type="compositionally biased region" description="Polar residues" evidence="3">
    <location>
        <begin position="180"/>
        <end position="204"/>
    </location>
</feature>
<name>A0A9Q0MUZ9_9DIPT</name>
<sequence>MEKFPSGSDSRDLALGCGSSSETVVSQITLNITTTTGGSFSVVVDSQTTVENLKKIIAKKLKVAKDRICLLHREKELQDGTLKDNGLMDEAKIILIPNVETGLLAQRPENTVMQALESLNDSQVNDFLSGKTPLNLSMRLGDHMMLIQLQLSTVNPSSPSPAARTKNSIKSKISSTQSSHPVSNISHTETVVTETTQRSRSNSIDLGESSSSIATSNSEMASSETSTARQRDLILTSRQFEDLKSIVNSLSNMQQQQQQHLQQQQQQQQQQHPSEDTSFESHSILEQSPIKSLSNLVSSPIKTIPIKSIPIADFATASSNNATDPITAKLTSCLCKRLDSNSNSNECDLNCQVHSSGRDQLQPSTSSLEHNYSSSSNNINSNNSTTTSNNTSNTSTAMKALRSSLLHRTINNPISKFKHRQFTNAYLRRSKSSDNIRTTESSTSTVTTSQSNFLAESNPSDAPVNGLNGGDTRALAEASRNLTQTLRKLSKEVFTNKVDVAEESQRKNANGCGAVIESMKNHGKGIYSGTFSGTLNPALQDRFGRPKRDISTVIHILNDLLSATPQYSRGARISFEPTPNRAIKQAPIRTQALHKDTICAKCSTTKSLNCIYGECNGHSTDYYCDKHRPINEPTNTIQMPITTCRCARILKLDESSNDSLNSSDCQCHFRSFDPTAPEEGTSNSGITDLPCVQSIKQVCIKCSSIEQENSKTKSKLDQLRLVMRQKKERREARKLKSSPYGDARMIVPLAGSSTSILNNSTITSTITSPNEVDLVEQQHQEQQKTNHNLVEEVDTAA</sequence>
<feature type="region of interest" description="Disordered" evidence="3">
    <location>
        <begin position="154"/>
        <end position="230"/>
    </location>
</feature>
<dbReference type="Proteomes" id="UP001151699">
    <property type="component" value="Chromosome X"/>
</dbReference>
<dbReference type="EMBL" id="WJQU01000003">
    <property type="protein sequence ID" value="KAJ6637599.1"/>
    <property type="molecule type" value="Genomic_DNA"/>
</dbReference>
<feature type="region of interest" description="Disordered" evidence="3">
    <location>
        <begin position="355"/>
        <end position="397"/>
    </location>
</feature>
<accession>A0A9Q0MUZ9</accession>
<evidence type="ECO:0000313" key="6">
    <source>
        <dbReference type="Proteomes" id="UP001151699"/>
    </source>
</evidence>
<feature type="region of interest" description="Disordered" evidence="3">
    <location>
        <begin position="426"/>
        <end position="469"/>
    </location>
</feature>
<gene>
    <name evidence="5" type="primary">stx</name>
    <name evidence="5" type="ORF">Bhyg_10330</name>
</gene>
<feature type="compositionally biased region" description="Low complexity" evidence="3">
    <location>
        <begin position="254"/>
        <end position="272"/>
    </location>
</feature>